<dbReference type="CDD" id="cd00035">
    <property type="entry name" value="ChtBD1"/>
    <property type="match status" value="2"/>
</dbReference>
<dbReference type="InterPro" id="IPR023346">
    <property type="entry name" value="Lysozyme-like_dom_sf"/>
</dbReference>
<dbReference type="InterPro" id="IPR036861">
    <property type="entry name" value="Endochitinase-like_sf"/>
</dbReference>
<evidence type="ECO:0000256" key="1">
    <source>
        <dbReference type="ARBA" id="ARBA00022669"/>
    </source>
</evidence>
<dbReference type="Pfam" id="PF00182">
    <property type="entry name" value="Glyco_hydro_19"/>
    <property type="match status" value="1"/>
</dbReference>
<dbReference type="PANTHER" id="PTHR22595:SF192">
    <property type="entry name" value="CHITIN-BINDING TYPE-1 DOMAIN-CONTAINING PROTEIN"/>
    <property type="match status" value="1"/>
</dbReference>
<gene>
    <name evidence="4" type="ORF">V7S43_010431</name>
</gene>
<evidence type="ECO:0000259" key="3">
    <source>
        <dbReference type="PROSITE" id="PS50941"/>
    </source>
</evidence>
<dbReference type="Proteomes" id="UP001632037">
    <property type="component" value="Unassembled WGS sequence"/>
</dbReference>
<dbReference type="GO" id="GO:0008061">
    <property type="term" value="F:chitin binding"/>
    <property type="evidence" value="ECO:0007669"/>
    <property type="project" value="UniProtKB-UniRule"/>
</dbReference>
<comment type="caution">
    <text evidence="4">The sequence shown here is derived from an EMBL/GenBank/DDBJ whole genome shotgun (WGS) entry which is preliminary data.</text>
</comment>
<dbReference type="EMBL" id="JBIMZQ010000023">
    <property type="protein sequence ID" value="KAL3664682.1"/>
    <property type="molecule type" value="Genomic_DNA"/>
</dbReference>
<feature type="domain" description="Chitin-binding type-1" evidence="3">
    <location>
        <begin position="83"/>
        <end position="135"/>
    </location>
</feature>
<sequence length="353" mass="37358">MVSRDCLTGFPSWNIPVDMTKCTRATCVVQFIWVATHNPDYEVFKNCFPAIGGGGGGGTSPQTAAPTPSPSSSTTTCKTAPSGGSCGSANGNAYCPSTQCCSQYGYCGVGSPWCDTNPNSGYNGGKCTTTSKCTVVAPAGGTCGASNGGAYSSGTQCCSQYGYCGVGSPWCDSNPNSAYNGGKCTALLLAQDAKFVQDQEAEQVQQVTDVSSITLSNGVASLDTILTRRIFDRIFPDTEGSVLTYDGLLEAAQSYTEFGQSPNAAINVLEVAYFLAHVAYTTGDLLYPAERGGSQYSPEKYCQRSPEVGCAPGANYYGRGPLYLRWNFNYYECVQKRSEWISSATRLAHFSLQ</sequence>
<feature type="disulfide bond" evidence="2">
    <location>
        <begin position="95"/>
        <end position="107"/>
    </location>
</feature>
<dbReference type="SUPFAM" id="SSF53955">
    <property type="entry name" value="Lysozyme-like"/>
    <property type="match status" value="1"/>
</dbReference>
<dbReference type="InterPro" id="IPR018371">
    <property type="entry name" value="Chitin-binding_1_CS"/>
</dbReference>
<comment type="caution">
    <text evidence="2">Lacks conserved residue(s) required for the propagation of feature annotation.</text>
</comment>
<reference evidence="4 5" key="1">
    <citation type="submission" date="2024-09" db="EMBL/GenBank/DDBJ databases">
        <title>Genome sequencing and assembly of Phytophthora oleae, isolate VK10A, causative agent of rot of olive drupes.</title>
        <authorList>
            <person name="Conti Taguali S."/>
            <person name="Riolo M."/>
            <person name="La Spada F."/>
            <person name="Cacciola S.O."/>
            <person name="Dionisio G."/>
        </authorList>
    </citation>
    <scope>NUCLEOTIDE SEQUENCE [LARGE SCALE GENOMIC DNA]</scope>
    <source>
        <strain evidence="4 5">VK10A</strain>
    </source>
</reference>
<evidence type="ECO:0000313" key="4">
    <source>
        <dbReference type="EMBL" id="KAL3664682.1"/>
    </source>
</evidence>
<feature type="disulfide bond" evidence="2">
    <location>
        <begin position="86"/>
        <end position="101"/>
    </location>
</feature>
<keyword evidence="2" id="KW-1015">Disulfide bond</keyword>
<keyword evidence="5" id="KW-1185">Reference proteome</keyword>
<name>A0ABD3FCP1_9STRA</name>
<dbReference type="InterPro" id="IPR001002">
    <property type="entry name" value="Chitin-bd_1"/>
</dbReference>
<organism evidence="4 5">
    <name type="scientific">Phytophthora oleae</name>
    <dbReference type="NCBI Taxonomy" id="2107226"/>
    <lineage>
        <taxon>Eukaryota</taxon>
        <taxon>Sar</taxon>
        <taxon>Stramenopiles</taxon>
        <taxon>Oomycota</taxon>
        <taxon>Peronosporomycetes</taxon>
        <taxon>Peronosporales</taxon>
        <taxon>Peronosporaceae</taxon>
        <taxon>Phytophthora</taxon>
    </lineage>
</organism>
<protein>
    <recommendedName>
        <fullName evidence="3">Chitin-binding type-1 domain-containing protein</fullName>
    </recommendedName>
</protein>
<accession>A0ABD3FCP1</accession>
<dbReference type="InterPro" id="IPR000726">
    <property type="entry name" value="Glyco_hydro_19_cat"/>
</dbReference>
<feature type="disulfide bond" evidence="2">
    <location>
        <begin position="100"/>
        <end position="114"/>
    </location>
</feature>
<evidence type="ECO:0000313" key="5">
    <source>
        <dbReference type="Proteomes" id="UP001632037"/>
    </source>
</evidence>
<dbReference type="Gene3D" id="3.30.20.10">
    <property type="entry name" value="Endochitinase, domain 2"/>
    <property type="match status" value="1"/>
</dbReference>
<dbReference type="PROSITE" id="PS00026">
    <property type="entry name" value="CHIT_BIND_I_1"/>
    <property type="match status" value="1"/>
</dbReference>
<dbReference type="AlphaFoldDB" id="A0ABD3FCP1"/>
<dbReference type="Pfam" id="PF00187">
    <property type="entry name" value="Chitin_bind_1"/>
    <property type="match status" value="1"/>
</dbReference>
<dbReference type="PANTHER" id="PTHR22595">
    <property type="entry name" value="CHITINASE-RELATED"/>
    <property type="match status" value="1"/>
</dbReference>
<dbReference type="Gene3D" id="1.10.530.10">
    <property type="match status" value="1"/>
</dbReference>
<keyword evidence="1 2" id="KW-0147">Chitin-binding</keyword>
<proteinExistence type="predicted"/>
<dbReference type="PROSITE" id="PS50941">
    <property type="entry name" value="CHIT_BIND_I_2"/>
    <property type="match status" value="1"/>
</dbReference>
<dbReference type="Gene3D" id="3.30.60.10">
    <property type="entry name" value="Endochitinase-like"/>
    <property type="match status" value="2"/>
</dbReference>
<dbReference type="SUPFAM" id="SSF57016">
    <property type="entry name" value="Plant lectins/antimicrobial peptides"/>
    <property type="match status" value="2"/>
</dbReference>
<dbReference type="SMART" id="SM00270">
    <property type="entry name" value="ChtBD1"/>
    <property type="match status" value="2"/>
</dbReference>
<evidence type="ECO:0000256" key="2">
    <source>
        <dbReference type="PROSITE-ProRule" id="PRU00261"/>
    </source>
</evidence>